<reference evidence="1 2" key="1">
    <citation type="journal article" date="2024" name="G3 (Bethesda)">
        <title>Genome assembly of Hibiscus sabdariffa L. provides insights into metabolisms of medicinal natural products.</title>
        <authorList>
            <person name="Kim T."/>
        </authorList>
    </citation>
    <scope>NUCLEOTIDE SEQUENCE [LARGE SCALE GENOMIC DNA]</scope>
    <source>
        <strain evidence="1">TK-2024</strain>
        <tissue evidence="1">Old leaves</tissue>
    </source>
</reference>
<proteinExistence type="predicted"/>
<dbReference type="EMBL" id="JBBPBN010000014">
    <property type="protein sequence ID" value="KAK9024832.1"/>
    <property type="molecule type" value="Genomic_DNA"/>
</dbReference>
<organism evidence="1 2">
    <name type="scientific">Hibiscus sabdariffa</name>
    <name type="common">roselle</name>
    <dbReference type="NCBI Taxonomy" id="183260"/>
    <lineage>
        <taxon>Eukaryota</taxon>
        <taxon>Viridiplantae</taxon>
        <taxon>Streptophyta</taxon>
        <taxon>Embryophyta</taxon>
        <taxon>Tracheophyta</taxon>
        <taxon>Spermatophyta</taxon>
        <taxon>Magnoliopsida</taxon>
        <taxon>eudicotyledons</taxon>
        <taxon>Gunneridae</taxon>
        <taxon>Pentapetalae</taxon>
        <taxon>rosids</taxon>
        <taxon>malvids</taxon>
        <taxon>Malvales</taxon>
        <taxon>Malvaceae</taxon>
        <taxon>Malvoideae</taxon>
        <taxon>Hibiscus</taxon>
    </lineage>
</organism>
<evidence type="ECO:0000313" key="2">
    <source>
        <dbReference type="Proteomes" id="UP001396334"/>
    </source>
</evidence>
<keyword evidence="2" id="KW-1185">Reference proteome</keyword>
<evidence type="ECO:0000313" key="1">
    <source>
        <dbReference type="EMBL" id="KAK9024832.1"/>
    </source>
</evidence>
<dbReference type="Proteomes" id="UP001396334">
    <property type="component" value="Unassembled WGS sequence"/>
</dbReference>
<comment type="caution">
    <text evidence="1">The sequence shown here is derived from an EMBL/GenBank/DDBJ whole genome shotgun (WGS) entry which is preliminary data.</text>
</comment>
<protein>
    <submittedName>
        <fullName evidence="1">Uncharacterized protein</fullName>
    </submittedName>
</protein>
<accession>A0ABR2SIS5</accession>
<name>A0ABR2SIS5_9ROSI</name>
<sequence length="115" mass="12159">MPSSGEGSDGGLVMNEGGTGTDVREWYQRLVCVGTVGGLFWESQLKVATMVRIWRDGCKLGYSMVNGGELSSLFVNDDGAGLFWVNEGGIGCLGVVTVVWEGGSWLDEGCVVVGF</sequence>
<gene>
    <name evidence="1" type="ORF">V6N11_064738</name>
</gene>